<reference evidence="3 4" key="1">
    <citation type="submission" date="2016-01" db="EMBL/GenBank/DDBJ databases">
        <title>Complete genome sequence of a soil Actinobacterium, Isoptericola dokdonensis DS-3.</title>
        <authorList>
            <person name="Kwon S.-K."/>
            <person name="Kim J.F."/>
        </authorList>
    </citation>
    <scope>NUCLEOTIDE SEQUENCE [LARGE SCALE GENOMIC DNA]</scope>
    <source>
        <strain evidence="3 4">DS-3</strain>
    </source>
</reference>
<organism evidence="3 4">
    <name type="scientific">Isoptericola dokdonensis DS-3</name>
    <dbReference type="NCBI Taxonomy" id="1300344"/>
    <lineage>
        <taxon>Bacteria</taxon>
        <taxon>Bacillati</taxon>
        <taxon>Actinomycetota</taxon>
        <taxon>Actinomycetes</taxon>
        <taxon>Micrococcales</taxon>
        <taxon>Promicromonosporaceae</taxon>
        <taxon>Isoptericola</taxon>
    </lineage>
</organism>
<feature type="compositionally biased region" description="Low complexity" evidence="1">
    <location>
        <begin position="1"/>
        <end position="18"/>
    </location>
</feature>
<dbReference type="RefSeq" id="WP_068203031.1">
    <property type="nucleotide sequence ID" value="NZ_CP014209.1"/>
</dbReference>
<proteinExistence type="predicted"/>
<evidence type="ECO:0000256" key="1">
    <source>
        <dbReference type="SAM" id="MobiDB-lite"/>
    </source>
</evidence>
<feature type="transmembrane region" description="Helical" evidence="2">
    <location>
        <begin position="88"/>
        <end position="105"/>
    </location>
</feature>
<dbReference type="AlphaFoldDB" id="A0A168FHR7"/>
<dbReference type="KEGG" id="ido:I598_2259"/>
<sequence length="214" mass="22156">MDTNPSAPSPATTSSPVPSAGPDPGRPGGVGLLGTVVRRWPLVAGVALGGFQIALDDPHDVSGVLMVLLLATTGYVVVAALVRPGWSWPVVGALTVLVVGSRLAGAPPTGVLVGLLLLCAAAVLVGAVQGTWSRQDLYRWQPWSAAAFLGVSFAALAFDPDLGRVVVAVGLIGHTVWDVVHWRRHEVVSRSLAEWCAGLDLTLGVGVLLVPLWM</sequence>
<gene>
    <name evidence="3" type="ORF">I598_2259</name>
</gene>
<evidence type="ECO:0000313" key="3">
    <source>
        <dbReference type="EMBL" id="ANC31799.1"/>
    </source>
</evidence>
<protein>
    <submittedName>
        <fullName evidence="3">Uncharacterized protein</fullName>
    </submittedName>
</protein>
<name>A0A168FHR7_9MICO</name>
<feature type="transmembrane region" description="Helical" evidence="2">
    <location>
        <begin position="111"/>
        <end position="128"/>
    </location>
</feature>
<dbReference type="Proteomes" id="UP000076794">
    <property type="component" value="Chromosome"/>
</dbReference>
<evidence type="ECO:0000313" key="4">
    <source>
        <dbReference type="Proteomes" id="UP000076794"/>
    </source>
</evidence>
<feature type="transmembrane region" description="Helical" evidence="2">
    <location>
        <begin position="192"/>
        <end position="213"/>
    </location>
</feature>
<accession>A0A168FHR7</accession>
<dbReference type="PATRIC" id="fig|1300344.3.peg.2268"/>
<evidence type="ECO:0000256" key="2">
    <source>
        <dbReference type="SAM" id="Phobius"/>
    </source>
</evidence>
<keyword evidence="2" id="KW-0472">Membrane</keyword>
<dbReference type="OrthoDB" id="2988755at2"/>
<keyword evidence="2" id="KW-1133">Transmembrane helix</keyword>
<dbReference type="STRING" id="1300344.I598_2259"/>
<dbReference type="EMBL" id="CP014209">
    <property type="protein sequence ID" value="ANC31799.1"/>
    <property type="molecule type" value="Genomic_DNA"/>
</dbReference>
<feature type="region of interest" description="Disordered" evidence="1">
    <location>
        <begin position="1"/>
        <end position="25"/>
    </location>
</feature>
<keyword evidence="2" id="KW-0812">Transmembrane</keyword>
<feature type="transmembrane region" description="Helical" evidence="2">
    <location>
        <begin position="61"/>
        <end position="81"/>
    </location>
</feature>
<keyword evidence="4" id="KW-1185">Reference proteome</keyword>